<evidence type="ECO:0000259" key="2">
    <source>
        <dbReference type="Pfam" id="PF00582"/>
    </source>
</evidence>
<gene>
    <name evidence="3" type="ORF">SAMN02927937_01462</name>
</gene>
<accession>A0A1H6KZY9</accession>
<dbReference type="EMBL" id="FNXE01000017">
    <property type="protein sequence ID" value="SEH79229.1"/>
    <property type="molecule type" value="Genomic_DNA"/>
</dbReference>
<feature type="domain" description="UspA" evidence="2">
    <location>
        <begin position="224"/>
        <end position="270"/>
    </location>
</feature>
<evidence type="ECO:0000313" key="4">
    <source>
        <dbReference type="Proteomes" id="UP000199634"/>
    </source>
</evidence>
<dbReference type="RefSeq" id="WP_091098244.1">
    <property type="nucleotide sequence ID" value="NZ_FNXE01000017.1"/>
</dbReference>
<feature type="domain" description="UspA" evidence="2">
    <location>
        <begin position="1"/>
        <end position="141"/>
    </location>
</feature>
<keyword evidence="4" id="KW-1185">Reference proteome</keyword>
<dbReference type="PRINTS" id="PR01438">
    <property type="entry name" value="UNVRSLSTRESS"/>
</dbReference>
<comment type="similarity">
    <text evidence="1">Belongs to the universal stress protein A family.</text>
</comment>
<dbReference type="SUPFAM" id="SSF52402">
    <property type="entry name" value="Adenine nucleotide alpha hydrolases-like"/>
    <property type="match status" value="2"/>
</dbReference>
<organism evidence="3 4">
    <name type="scientific">Paenimyroides marinum</name>
    <dbReference type="NCBI Taxonomy" id="1159016"/>
    <lineage>
        <taxon>Bacteria</taxon>
        <taxon>Pseudomonadati</taxon>
        <taxon>Bacteroidota</taxon>
        <taxon>Flavobacteriia</taxon>
        <taxon>Flavobacteriales</taxon>
        <taxon>Flavobacteriaceae</taxon>
        <taxon>Paenimyroides</taxon>
    </lineage>
</organism>
<dbReference type="OrthoDB" id="9788959at2"/>
<proteinExistence type="inferred from homology"/>
<evidence type="ECO:0000256" key="1">
    <source>
        <dbReference type="ARBA" id="ARBA00008791"/>
    </source>
</evidence>
<dbReference type="InterPro" id="IPR006016">
    <property type="entry name" value="UspA"/>
</dbReference>
<name>A0A1H6KZY9_9FLAO</name>
<dbReference type="CDD" id="cd00293">
    <property type="entry name" value="USP-like"/>
    <property type="match status" value="2"/>
</dbReference>
<dbReference type="InterPro" id="IPR014729">
    <property type="entry name" value="Rossmann-like_a/b/a_fold"/>
</dbReference>
<dbReference type="Pfam" id="PF00582">
    <property type="entry name" value="Usp"/>
    <property type="match status" value="2"/>
</dbReference>
<protein>
    <submittedName>
        <fullName evidence="3">Nucleotide-binding universal stress protein, UspA family</fullName>
    </submittedName>
</protein>
<dbReference type="Proteomes" id="UP000199634">
    <property type="component" value="Unassembled WGS sequence"/>
</dbReference>
<dbReference type="InterPro" id="IPR006015">
    <property type="entry name" value="Universal_stress_UspA"/>
</dbReference>
<dbReference type="Gene3D" id="3.40.50.620">
    <property type="entry name" value="HUPs"/>
    <property type="match status" value="2"/>
</dbReference>
<dbReference type="STRING" id="1159016.SAMN02927937_01462"/>
<sequence>MKKILVPTDFSEQASVALKAAAGIARKSNAEIILLHIIDMPQETMDMIKPGYDIPEIMLFKEGAEAKLTQTSMSEELSGLNVSQILILGRTFHEVINVAKANNIDLIVMGSHGASGFKEFFIGSNTEKVIRTSDIPVLAIKGNNSEISFNKVVFANDFTEESAKGFEKIINFLKLNGANPHFLMINTPNNFKPTHVAEQMAHDFLKQFNLDAYEFSIYNDLDIEKGILNFADRINADLIAMGTHGRKGFARLLNGSISEDLMNHSPKSIITFKL</sequence>
<evidence type="ECO:0000313" key="3">
    <source>
        <dbReference type="EMBL" id="SEH79229.1"/>
    </source>
</evidence>
<reference evidence="3 4" key="1">
    <citation type="submission" date="2016-10" db="EMBL/GenBank/DDBJ databases">
        <authorList>
            <person name="de Groot N.N."/>
        </authorList>
    </citation>
    <scope>NUCLEOTIDE SEQUENCE [LARGE SCALE GENOMIC DNA]</scope>
    <source>
        <strain evidence="3 4">CGMCC 1.10825</strain>
    </source>
</reference>
<dbReference type="PANTHER" id="PTHR46268:SF6">
    <property type="entry name" value="UNIVERSAL STRESS PROTEIN UP12"/>
    <property type="match status" value="1"/>
</dbReference>
<dbReference type="AlphaFoldDB" id="A0A1H6KZY9"/>
<dbReference type="PANTHER" id="PTHR46268">
    <property type="entry name" value="STRESS RESPONSE PROTEIN NHAX"/>
    <property type="match status" value="1"/>
</dbReference>